<comment type="catalytic activity">
    <reaction evidence="11">
        <text>dibenzothiophene + FMNH2 + O2 = dibenzothiophene 5-oxide + FMN + H2O + H(+)</text>
        <dbReference type="Rhea" id="RHEA:49076"/>
        <dbReference type="ChEBI" id="CHEBI:15377"/>
        <dbReference type="ChEBI" id="CHEBI:15378"/>
        <dbReference type="ChEBI" id="CHEBI:15379"/>
        <dbReference type="ChEBI" id="CHEBI:23681"/>
        <dbReference type="ChEBI" id="CHEBI:23683"/>
        <dbReference type="ChEBI" id="CHEBI:57618"/>
        <dbReference type="ChEBI" id="CHEBI:58210"/>
    </reaction>
</comment>
<reference evidence="17 18" key="1">
    <citation type="journal article" date="2007" name="Appl. Environ. Microbiol.">
        <title>Rhizobial factors required for stem nodule maturation and maintenance in Sesbania rostrata-Azorhizobium caulinodans ORS571 symbiosis.</title>
        <authorList>
            <person name="Suzuki S."/>
            <person name="Aono T."/>
            <person name="Lee KB."/>
            <person name="Suzuki T."/>
            <person name="Liu CT."/>
            <person name="Miwa H."/>
            <person name="Wakao S."/>
            <person name="Iki T."/>
            <person name="Oyaizu H."/>
        </authorList>
    </citation>
    <scope>NUCLEOTIDE SEQUENCE [LARGE SCALE GENOMIC DNA]</scope>
    <source>
        <strain evidence="18">ATCC 43989 / DSM 5975 / JCM 20966 / LMG 6465 / NBRC 14845 / NCIMB 13405 / ORS 571</strain>
    </source>
</reference>
<keyword evidence="3" id="KW-0288">FMN</keyword>
<dbReference type="SUPFAM" id="SSF47203">
    <property type="entry name" value="Acyl-CoA dehydrogenase C-terminal domain-like"/>
    <property type="match status" value="1"/>
</dbReference>
<evidence type="ECO:0000256" key="13">
    <source>
        <dbReference type="ARBA" id="ARBA00049456"/>
    </source>
</evidence>
<dbReference type="SUPFAM" id="SSF56645">
    <property type="entry name" value="Acyl-CoA dehydrogenase NM domain-like"/>
    <property type="match status" value="1"/>
</dbReference>
<keyword evidence="18" id="KW-1185">Reference proteome</keyword>
<dbReference type="InterPro" id="IPR006091">
    <property type="entry name" value="Acyl-CoA_Oxase/DH_mid-dom"/>
</dbReference>
<evidence type="ECO:0000256" key="12">
    <source>
        <dbReference type="ARBA" id="ARBA00048445"/>
    </source>
</evidence>
<evidence type="ECO:0000256" key="8">
    <source>
        <dbReference type="ARBA" id="ARBA00034317"/>
    </source>
</evidence>
<dbReference type="PANTHER" id="PTHR43884:SF12">
    <property type="entry name" value="ISOVALERYL-COA DEHYDROGENASE, MITOCHONDRIAL-RELATED"/>
    <property type="match status" value="1"/>
</dbReference>
<sequence length="395" mass="42637">MTNLSLVSDHPPVIDWETSALRVAETLRADAAARDRAGQVPRRELELLRAAGLLALLNPAEHGGGGGSFGDALRVVRLIARADASIAQLLSYHYLHLVNALWRGSPAQAERLSRASVAGRWFWGGASNPRDPESQLTADGSDFRLNGRKTFASNASLADRITLRAEIDGGFQVLTIAGDRAGVTHGNDWDAFGQRLTESGTIRFDNVWVSRDEVLGIGAPLSPRVSLVVPLHQLLIVNFYVGTAEGALGEANAYIRSTARPWQASGVSEARQDPYILEHFGELDVAIRAAVALADVAGAELEAAMARGDDLTPAERHKAAAAIYAAKVNSSRTALDVTSRIFELMGARATATSYGFDRFWRNIRTHTLHDPVFYKAREVGNYALNGTITATPLYS</sequence>
<evidence type="ECO:0000256" key="2">
    <source>
        <dbReference type="ARBA" id="ARBA00022630"/>
    </source>
</evidence>
<dbReference type="eggNOG" id="COG1960">
    <property type="taxonomic scope" value="Bacteria"/>
</dbReference>
<reference evidence="17 18" key="5">
    <citation type="journal article" date="2010" name="Appl. Environ. Microbiol.">
        <title>phrR-like gene praR of Azorhizobium caulinodans ORS571 is essential for symbiosis with Sesbania rostrata and is involved in expression of reb genes.</title>
        <authorList>
            <person name="Akiba N."/>
            <person name="Aono T."/>
            <person name="Toyazaki H."/>
            <person name="Sato S."/>
            <person name="Oyaizu H."/>
        </authorList>
    </citation>
    <scope>NUCLEOTIDE SEQUENCE [LARGE SCALE GENOMIC DNA]</scope>
    <source>
        <strain evidence="18">ATCC 43989 / DSM 5975 / JCM 20966 / LMG 6465 / NBRC 14845 / NCIMB 13405 / ORS 571</strain>
    </source>
</reference>
<evidence type="ECO:0000256" key="1">
    <source>
        <dbReference type="ARBA" id="ARBA00004496"/>
    </source>
</evidence>
<reference evidence="17 18" key="4">
    <citation type="journal article" date="2009" name="Appl. Environ. Microbiol.">
        <title>Comparative genome-wide transcriptional profiling of Azorhizobium caulinodans ORS571 grown under free-living and symbiotic conditions.</title>
        <authorList>
            <person name="Tsukada S."/>
            <person name="Aono T."/>
            <person name="Akiba N."/>
            <person name="Lee KB."/>
            <person name="Liu CT."/>
            <person name="Toyazaki H."/>
            <person name="Oyaizu H."/>
        </authorList>
    </citation>
    <scope>NUCLEOTIDE SEQUENCE [LARGE SCALE GENOMIC DNA]</scope>
    <source>
        <strain evidence="18">ATCC 43989 / DSM 5975 / JCM 20966 / LMG 6465 / NBRC 14845 / NCIMB 13405 / ORS 571</strain>
    </source>
</reference>
<accession>A8IC86</accession>
<evidence type="ECO:0000256" key="5">
    <source>
        <dbReference type="ARBA" id="ARBA00023002"/>
    </source>
</evidence>
<dbReference type="KEGG" id="azc:AZC_3175"/>
<evidence type="ECO:0000256" key="3">
    <source>
        <dbReference type="ARBA" id="ARBA00022643"/>
    </source>
</evidence>
<comment type="catalytic activity">
    <reaction evidence="12">
        <text>dibenzothiophene 5-oxide + FMNH2 + O2 = dibenzothiophene 5,5-dioxide + FMN + H2O + H(+)</text>
        <dbReference type="Rhea" id="RHEA:49080"/>
        <dbReference type="ChEBI" id="CHEBI:15377"/>
        <dbReference type="ChEBI" id="CHEBI:15378"/>
        <dbReference type="ChEBI" id="CHEBI:15379"/>
        <dbReference type="ChEBI" id="CHEBI:23683"/>
        <dbReference type="ChEBI" id="CHEBI:57618"/>
        <dbReference type="ChEBI" id="CHEBI:58210"/>
        <dbReference type="ChEBI" id="CHEBI:90356"/>
    </reaction>
</comment>
<comment type="pathway">
    <text evidence="7">Sulfur metabolism; dibenzothiophene degradation.</text>
</comment>
<dbReference type="GO" id="GO:0008470">
    <property type="term" value="F:3-methylbutanoyl-CoA dehydrogenase activity"/>
    <property type="evidence" value="ECO:0007669"/>
    <property type="project" value="TreeGrafter"/>
</dbReference>
<keyword evidence="5" id="KW-0560">Oxidoreductase</keyword>
<keyword evidence="2" id="KW-0285">Flavoprotein</keyword>
<proteinExistence type="inferred from homology"/>
<dbReference type="GO" id="GO:0006552">
    <property type="term" value="P:L-leucine catabolic process"/>
    <property type="evidence" value="ECO:0007669"/>
    <property type="project" value="TreeGrafter"/>
</dbReference>
<name>A8IC86_AZOC5</name>
<dbReference type="Pfam" id="PF02771">
    <property type="entry name" value="Acyl-CoA_dh_N"/>
    <property type="match status" value="1"/>
</dbReference>
<feature type="domain" description="Acyl-CoA dehydrogenase/oxidase N-terminal" evidence="15">
    <location>
        <begin position="23"/>
        <end position="115"/>
    </location>
</feature>
<evidence type="ECO:0000256" key="4">
    <source>
        <dbReference type="ARBA" id="ARBA00022741"/>
    </source>
</evidence>
<dbReference type="Gene3D" id="1.10.540.10">
    <property type="entry name" value="Acyl-CoA dehydrogenase/oxidase, N-terminal domain"/>
    <property type="match status" value="1"/>
</dbReference>
<evidence type="ECO:0000256" key="9">
    <source>
        <dbReference type="ARBA" id="ARBA00034328"/>
    </source>
</evidence>
<keyword evidence="4" id="KW-0547">Nucleotide-binding</keyword>
<evidence type="ECO:0000259" key="16">
    <source>
        <dbReference type="Pfam" id="PF08028"/>
    </source>
</evidence>
<dbReference type="HOGENOM" id="CLU_018204_10_0_5"/>
<dbReference type="GO" id="GO:0004497">
    <property type="term" value="F:monooxygenase activity"/>
    <property type="evidence" value="ECO:0007669"/>
    <property type="project" value="UniProtKB-KW"/>
</dbReference>
<dbReference type="Pfam" id="PF08028">
    <property type="entry name" value="Acyl-CoA_dh_2"/>
    <property type="match status" value="1"/>
</dbReference>
<dbReference type="Proteomes" id="UP000000270">
    <property type="component" value="Chromosome"/>
</dbReference>
<evidence type="ECO:0000256" key="10">
    <source>
        <dbReference type="ARBA" id="ARBA00034345"/>
    </source>
</evidence>
<dbReference type="Gene3D" id="1.20.140.10">
    <property type="entry name" value="Butyryl-CoA Dehydrogenase, subunit A, domain 3"/>
    <property type="match status" value="1"/>
</dbReference>
<evidence type="ECO:0000259" key="14">
    <source>
        <dbReference type="Pfam" id="PF02770"/>
    </source>
</evidence>
<dbReference type="PANTHER" id="PTHR43884">
    <property type="entry name" value="ACYL-COA DEHYDROGENASE"/>
    <property type="match status" value="1"/>
</dbReference>
<keyword evidence="6 17" id="KW-0503">Monooxygenase</keyword>
<dbReference type="PIRSF" id="PIRSF016578">
    <property type="entry name" value="HsaA"/>
    <property type="match status" value="1"/>
</dbReference>
<dbReference type="Gene3D" id="2.40.110.10">
    <property type="entry name" value="Butyryl-CoA Dehydrogenase, subunit A, domain 2"/>
    <property type="match status" value="1"/>
</dbReference>
<dbReference type="InterPro" id="IPR046373">
    <property type="entry name" value="Acyl-CoA_Oxase/DH_mid-dom_sf"/>
</dbReference>
<gene>
    <name evidence="17" type="ordered locus">AZC_3175</name>
</gene>
<dbReference type="InterPro" id="IPR036250">
    <property type="entry name" value="AcylCo_DH-like_C"/>
</dbReference>
<evidence type="ECO:0000256" key="6">
    <source>
        <dbReference type="ARBA" id="ARBA00023033"/>
    </source>
</evidence>
<dbReference type="EMBL" id="AP009384">
    <property type="protein sequence ID" value="BAF89173.1"/>
    <property type="molecule type" value="Genomic_DNA"/>
</dbReference>
<dbReference type="EC" id="1.14.14.21" evidence="9"/>
<reference evidence="17 18" key="3">
    <citation type="journal article" date="2008" name="BMC Genomics">
        <title>The genome of the versatile nitrogen fixer Azorhizobium caulinodans ORS571.</title>
        <authorList>
            <person name="Lee KB."/>
            <person name="Backer P.D."/>
            <person name="Aono T."/>
            <person name="Liu CT."/>
            <person name="Suzuki S."/>
            <person name="Suzuki T."/>
            <person name="Kaneko T."/>
            <person name="Yamada M."/>
            <person name="Tabata S."/>
            <person name="Kupfer D.M."/>
            <person name="Najar F.Z."/>
            <person name="Wiley G.B."/>
            <person name="Roe B."/>
            <person name="Binnewies T.T."/>
            <person name="Ussery D.W."/>
            <person name="D'Haeze W."/>
            <person name="Herder J.D."/>
            <person name="Gevers D."/>
            <person name="Vereecke D."/>
            <person name="Holsters M."/>
            <person name="Oyaizu H."/>
        </authorList>
    </citation>
    <scope>NUCLEOTIDE SEQUENCE [LARGE SCALE GENOMIC DNA]</scope>
    <source>
        <strain evidence="18">ATCC 43989 / DSM 5975 / JCM 20966 / LMG 6465 / NBRC 14845 / NCIMB 13405 / ORS 571</strain>
    </source>
</reference>
<dbReference type="GO" id="GO:0005737">
    <property type="term" value="C:cytoplasm"/>
    <property type="evidence" value="ECO:0007669"/>
    <property type="project" value="UniProtKB-SubCell"/>
</dbReference>
<reference evidence="17 18" key="6">
    <citation type="journal article" date="2011" name="Appl. Environ. Microbiol.">
        <title>Involvement of the azorhizobial chromosome partition gene (parA) in the onset of bacteroid differentiation during Sesbania rostrata stem nodule development.</title>
        <authorList>
            <person name="Liu CT."/>
            <person name="Lee KB."/>
            <person name="Wang YS."/>
            <person name="Peng MH."/>
            <person name="Lee KT."/>
            <person name="Suzuki S."/>
            <person name="Suzuki T."/>
            <person name="Oyaizu H."/>
        </authorList>
    </citation>
    <scope>NUCLEOTIDE SEQUENCE [LARGE SCALE GENOMIC DNA]</scope>
    <source>
        <strain evidence="18">ATCC 43989 / DSM 5975 / JCM 20966 / LMG 6465 / NBRC 14845 / NCIMB 13405 / ORS 571</strain>
    </source>
</reference>
<protein>
    <recommendedName>
        <fullName evidence="10">Dibenzothiophene monooxygenase</fullName>
        <ecNumber evidence="9">1.14.14.21</ecNumber>
    </recommendedName>
</protein>
<dbReference type="GO" id="GO:0050660">
    <property type="term" value="F:flavin adenine dinucleotide binding"/>
    <property type="evidence" value="ECO:0007669"/>
    <property type="project" value="InterPro"/>
</dbReference>
<dbReference type="InterPro" id="IPR013107">
    <property type="entry name" value="Acyl-CoA_DH_C"/>
</dbReference>
<evidence type="ECO:0000256" key="7">
    <source>
        <dbReference type="ARBA" id="ARBA00034307"/>
    </source>
</evidence>
<reference evidence="18" key="2">
    <citation type="submission" date="2007-04" db="EMBL/GenBank/DDBJ databases">
        <title>Complete genome sequence of the nitrogen-fixing bacterium Azorhizobium caulinodans ORS571.</title>
        <authorList>
            <person name="Lee K.B."/>
            <person name="Backer P.D."/>
            <person name="Aono T."/>
            <person name="Liu C.T."/>
            <person name="Suzuki S."/>
            <person name="Suzuki T."/>
            <person name="Kaneko T."/>
            <person name="Yamada M."/>
            <person name="Tabata S."/>
            <person name="Kupfer D.M."/>
            <person name="Najar F.Z."/>
            <person name="Wiley G.B."/>
            <person name="Roe B."/>
            <person name="Binnewies T."/>
            <person name="Ussery D."/>
            <person name="Vereecke D."/>
            <person name="Gevers D."/>
            <person name="Holsters M."/>
            <person name="Oyaizu H."/>
        </authorList>
    </citation>
    <scope>NUCLEOTIDE SEQUENCE [LARGE SCALE GENOMIC DNA]</scope>
    <source>
        <strain evidence="18">ATCC 43989 / DSM 5975 / JCM 20966 / LMG 6465 / NBRC 14845 / NCIMB 13405 / ORS 571</strain>
    </source>
</reference>
<evidence type="ECO:0000256" key="11">
    <source>
        <dbReference type="ARBA" id="ARBA00047859"/>
    </source>
</evidence>
<dbReference type="InterPro" id="IPR013786">
    <property type="entry name" value="AcylCoA_DH/ox_N"/>
</dbReference>
<dbReference type="RefSeq" id="WP_012171699.1">
    <property type="nucleotide sequence ID" value="NC_009937.1"/>
</dbReference>
<evidence type="ECO:0000259" key="15">
    <source>
        <dbReference type="Pfam" id="PF02771"/>
    </source>
</evidence>
<evidence type="ECO:0000313" key="17">
    <source>
        <dbReference type="EMBL" id="BAF89173.1"/>
    </source>
</evidence>
<comment type="subcellular location">
    <subcellularLocation>
        <location evidence="1">Cytoplasm</location>
    </subcellularLocation>
</comment>
<organism evidence="17 18">
    <name type="scientific">Azorhizobium caulinodans (strain ATCC 43989 / DSM 5975 / JCM 20966 / LMG 6465 / NBRC 14845 / NCIMB 13405 / ORS 571)</name>
    <dbReference type="NCBI Taxonomy" id="438753"/>
    <lineage>
        <taxon>Bacteria</taxon>
        <taxon>Pseudomonadati</taxon>
        <taxon>Pseudomonadota</taxon>
        <taxon>Alphaproteobacteria</taxon>
        <taxon>Hyphomicrobiales</taxon>
        <taxon>Xanthobacteraceae</taxon>
        <taxon>Azorhizobium</taxon>
    </lineage>
</organism>
<comment type="catalytic activity">
    <reaction evidence="13">
        <text>dibenzothiophene + 2 FMNH2 + 2 O2 = dibenzothiophene 5,5-dioxide + 2 FMN + 2 H2O + 2 H(+)</text>
        <dbReference type="Rhea" id="RHEA:49072"/>
        <dbReference type="ChEBI" id="CHEBI:15377"/>
        <dbReference type="ChEBI" id="CHEBI:15378"/>
        <dbReference type="ChEBI" id="CHEBI:15379"/>
        <dbReference type="ChEBI" id="CHEBI:23681"/>
        <dbReference type="ChEBI" id="CHEBI:57618"/>
        <dbReference type="ChEBI" id="CHEBI:58210"/>
        <dbReference type="ChEBI" id="CHEBI:90356"/>
        <dbReference type="EC" id="1.14.14.21"/>
    </reaction>
</comment>
<feature type="domain" description="Acyl-CoA dehydrogenase C-terminal" evidence="16">
    <location>
        <begin position="235"/>
        <end position="369"/>
    </location>
</feature>
<dbReference type="InterPro" id="IPR009100">
    <property type="entry name" value="AcylCoA_DH/oxidase_NM_dom_sf"/>
</dbReference>
<dbReference type="AlphaFoldDB" id="A8IC86"/>
<evidence type="ECO:0000313" key="18">
    <source>
        <dbReference type="Proteomes" id="UP000000270"/>
    </source>
</evidence>
<dbReference type="STRING" id="438753.AZC_3175"/>
<feature type="domain" description="Acyl-CoA oxidase/dehydrogenase middle" evidence="14">
    <location>
        <begin position="125"/>
        <end position="207"/>
    </location>
</feature>
<dbReference type="Pfam" id="PF02770">
    <property type="entry name" value="Acyl-CoA_dh_M"/>
    <property type="match status" value="1"/>
</dbReference>
<comment type="similarity">
    <text evidence="8">Belongs to the DszC flavin monooxygenase family.</text>
</comment>
<dbReference type="InterPro" id="IPR037069">
    <property type="entry name" value="AcylCoA_DH/ox_N_sf"/>
</dbReference>